<dbReference type="RefSeq" id="WP_379906527.1">
    <property type="nucleotide sequence ID" value="NZ_JBHRTR010000054.1"/>
</dbReference>
<evidence type="ECO:0000259" key="6">
    <source>
        <dbReference type="PROSITE" id="PS51471"/>
    </source>
</evidence>
<evidence type="ECO:0000256" key="5">
    <source>
        <dbReference type="RuleBase" id="RU003682"/>
    </source>
</evidence>
<dbReference type="PRINTS" id="PR00682">
    <property type="entry name" value="IPNSYNTHASE"/>
</dbReference>
<dbReference type="GO" id="GO:0051213">
    <property type="term" value="F:dioxygenase activity"/>
    <property type="evidence" value="ECO:0007669"/>
    <property type="project" value="UniProtKB-KW"/>
</dbReference>
<dbReference type="PROSITE" id="PS51471">
    <property type="entry name" value="FE2OG_OXY"/>
    <property type="match status" value="1"/>
</dbReference>
<dbReference type="Pfam" id="PF03171">
    <property type="entry name" value="2OG-FeII_Oxy"/>
    <property type="match status" value="1"/>
</dbReference>
<organism evidence="7 8">
    <name type="scientific">Marinibaculum pumilum</name>
    <dbReference type="NCBI Taxonomy" id="1766165"/>
    <lineage>
        <taxon>Bacteria</taxon>
        <taxon>Pseudomonadati</taxon>
        <taxon>Pseudomonadota</taxon>
        <taxon>Alphaproteobacteria</taxon>
        <taxon>Rhodospirillales</taxon>
        <taxon>Rhodospirillaceae</taxon>
        <taxon>Marinibaculum</taxon>
    </lineage>
</organism>
<protein>
    <submittedName>
        <fullName evidence="7">Isopenicillin N synthase family dioxygenase</fullName>
    </submittedName>
</protein>
<evidence type="ECO:0000256" key="3">
    <source>
        <dbReference type="ARBA" id="ARBA00023002"/>
    </source>
</evidence>
<dbReference type="EMBL" id="JBHRTR010000054">
    <property type="protein sequence ID" value="MFC3231060.1"/>
    <property type="molecule type" value="Genomic_DNA"/>
</dbReference>
<evidence type="ECO:0000313" key="8">
    <source>
        <dbReference type="Proteomes" id="UP001595528"/>
    </source>
</evidence>
<evidence type="ECO:0000256" key="1">
    <source>
        <dbReference type="ARBA" id="ARBA00008056"/>
    </source>
</evidence>
<dbReference type="Pfam" id="PF14226">
    <property type="entry name" value="DIOX_N"/>
    <property type="match status" value="1"/>
</dbReference>
<keyword evidence="3 5" id="KW-0560">Oxidoreductase</keyword>
<dbReference type="PANTHER" id="PTHR10209">
    <property type="entry name" value="OXIDOREDUCTASE, 2OG-FE II OXYGENASE FAMILY PROTEIN"/>
    <property type="match status" value="1"/>
</dbReference>
<feature type="domain" description="Fe2OG dioxygenase" evidence="6">
    <location>
        <begin position="192"/>
        <end position="294"/>
    </location>
</feature>
<dbReference type="PANTHER" id="PTHR10209:SF881">
    <property type="entry name" value="FI07970P-RELATED"/>
    <property type="match status" value="1"/>
</dbReference>
<dbReference type="Proteomes" id="UP001595528">
    <property type="component" value="Unassembled WGS sequence"/>
</dbReference>
<evidence type="ECO:0000256" key="4">
    <source>
        <dbReference type="ARBA" id="ARBA00023004"/>
    </source>
</evidence>
<evidence type="ECO:0000256" key="2">
    <source>
        <dbReference type="ARBA" id="ARBA00022723"/>
    </source>
</evidence>
<evidence type="ECO:0000313" key="7">
    <source>
        <dbReference type="EMBL" id="MFC3231060.1"/>
    </source>
</evidence>
<keyword evidence="7" id="KW-0223">Dioxygenase</keyword>
<dbReference type="SUPFAM" id="SSF51197">
    <property type="entry name" value="Clavaminate synthase-like"/>
    <property type="match status" value="1"/>
</dbReference>
<dbReference type="InterPro" id="IPR027443">
    <property type="entry name" value="IPNS-like_sf"/>
</dbReference>
<accession>A0ABV7L9U1</accession>
<keyword evidence="8" id="KW-1185">Reference proteome</keyword>
<reference evidence="8" key="1">
    <citation type="journal article" date="2019" name="Int. J. Syst. Evol. Microbiol.">
        <title>The Global Catalogue of Microorganisms (GCM) 10K type strain sequencing project: providing services to taxonomists for standard genome sequencing and annotation.</title>
        <authorList>
            <consortium name="The Broad Institute Genomics Platform"/>
            <consortium name="The Broad Institute Genome Sequencing Center for Infectious Disease"/>
            <person name="Wu L."/>
            <person name="Ma J."/>
        </authorList>
    </citation>
    <scope>NUCLEOTIDE SEQUENCE [LARGE SCALE GENOMIC DNA]</scope>
    <source>
        <strain evidence="8">KCTC 42964</strain>
    </source>
</reference>
<keyword evidence="4 5" id="KW-0408">Iron</keyword>
<gene>
    <name evidence="7" type="ORF">ACFOGJ_27685</name>
</gene>
<sequence length="340" mass="36962">MTETTQKKAAGHVPAADGAAAVEAAAPAEIPVVDIGPLLDGSDPMTPARAIHAAFRDVGFMYIKNHGIAEAERQGMLDRAAEFFAMPDAVKQALHIERSGRTLRGYIPLSGENLDPGVNVDLKEAYDLGAEEPDADLPFFGPNPWPQGWEDGKRDVLAYHEKMVDLTRHLFRGVALGLGLDADHFAPILRHPITVLRLQHYPPQEPDPEPGTTGCGAHTDYGSLTILGQDDIGGLQVRAKTGEWIDVPPLPGTFIVNIGDLMEVLTNGIYTATLHRVINTHGLRRYSYPFFMDSDYDALIEPIDGLADAGDRPKGRSVTCGDHKFSKYLATFPHLQEAAD</sequence>
<comment type="similarity">
    <text evidence="1 5">Belongs to the iron/ascorbate-dependent oxidoreductase family.</text>
</comment>
<proteinExistence type="inferred from homology"/>
<comment type="caution">
    <text evidence="7">The sequence shown here is derived from an EMBL/GenBank/DDBJ whole genome shotgun (WGS) entry which is preliminary data.</text>
</comment>
<dbReference type="Gene3D" id="2.60.120.330">
    <property type="entry name" value="B-lactam Antibiotic, Isopenicillin N Synthase, Chain"/>
    <property type="match status" value="1"/>
</dbReference>
<keyword evidence="2 5" id="KW-0479">Metal-binding</keyword>
<name>A0ABV7L9U1_9PROT</name>
<dbReference type="InterPro" id="IPR026992">
    <property type="entry name" value="DIOX_N"/>
</dbReference>
<dbReference type="InterPro" id="IPR005123">
    <property type="entry name" value="Oxoglu/Fe-dep_dioxygenase_dom"/>
</dbReference>
<dbReference type="InterPro" id="IPR044861">
    <property type="entry name" value="IPNS-like_FE2OG_OXY"/>
</dbReference>